<dbReference type="Proteomes" id="UP000617951">
    <property type="component" value="Unassembled WGS sequence"/>
</dbReference>
<keyword evidence="4" id="KW-0249">Electron transport</keyword>
<keyword evidence="5" id="KW-0408">Iron</keyword>
<dbReference type="Gene3D" id="2.20.28.10">
    <property type="match status" value="1"/>
</dbReference>
<evidence type="ECO:0000256" key="4">
    <source>
        <dbReference type="ARBA" id="ARBA00022982"/>
    </source>
</evidence>
<dbReference type="InterPro" id="IPR012347">
    <property type="entry name" value="Ferritin-like"/>
</dbReference>
<dbReference type="PANTHER" id="PTHR43865">
    <property type="entry name" value="RUBRERYTHRIN-RELATED"/>
    <property type="match status" value="1"/>
</dbReference>
<feature type="domain" description="Rubredoxin-like" evidence="6">
    <location>
        <begin position="140"/>
        <end position="174"/>
    </location>
</feature>
<accession>A0A926DIJ6</accession>
<dbReference type="PROSITE" id="PS50905">
    <property type="entry name" value="FERRITIN_LIKE"/>
    <property type="match status" value="1"/>
</dbReference>
<dbReference type="PROSITE" id="PS50903">
    <property type="entry name" value="RUBREDOXIN_LIKE"/>
    <property type="match status" value="1"/>
</dbReference>
<dbReference type="InterPro" id="IPR009078">
    <property type="entry name" value="Ferritin-like_SF"/>
</dbReference>
<dbReference type="PANTHER" id="PTHR43865:SF1">
    <property type="entry name" value="RUBRERYTHRIN-RELATED"/>
    <property type="match status" value="1"/>
</dbReference>
<keyword evidence="9" id="KW-1185">Reference proteome</keyword>
<dbReference type="NCBIfam" id="NF045767">
    <property type="entry name" value="RuberyRbr"/>
    <property type="match status" value="1"/>
</dbReference>
<name>A0A926DIJ6_9FIRM</name>
<evidence type="ECO:0000256" key="1">
    <source>
        <dbReference type="ARBA" id="ARBA00001965"/>
    </source>
</evidence>
<dbReference type="RefSeq" id="WP_178619341.1">
    <property type="nucleotide sequence ID" value="NZ_JACRSS010000003.1"/>
</dbReference>
<comment type="cofactor">
    <cofactor evidence="1">
        <name>Fe(3+)</name>
        <dbReference type="ChEBI" id="CHEBI:29034"/>
    </cofactor>
</comment>
<evidence type="ECO:0000259" key="6">
    <source>
        <dbReference type="PROSITE" id="PS50903"/>
    </source>
</evidence>
<reference evidence="8" key="1">
    <citation type="submission" date="2020-08" db="EMBL/GenBank/DDBJ databases">
        <title>Genome public.</title>
        <authorList>
            <person name="Liu C."/>
            <person name="Sun Q."/>
        </authorList>
    </citation>
    <scope>NUCLEOTIDE SEQUENCE</scope>
    <source>
        <strain evidence="8">NSJ-63</strain>
    </source>
</reference>
<keyword evidence="3" id="KW-0479">Metal-binding</keyword>
<dbReference type="AlphaFoldDB" id="A0A926DIJ6"/>
<gene>
    <name evidence="8" type="ORF">H8693_07850</name>
</gene>
<dbReference type="InterPro" id="IPR009040">
    <property type="entry name" value="Ferritin-like_diiron"/>
</dbReference>
<dbReference type="SUPFAM" id="SSF57802">
    <property type="entry name" value="Rubredoxin-like"/>
    <property type="match status" value="1"/>
</dbReference>
<keyword evidence="2" id="KW-0813">Transport</keyword>
<dbReference type="InterPro" id="IPR024934">
    <property type="entry name" value="Rubredoxin-like_dom"/>
</dbReference>
<dbReference type="EMBL" id="JACRSS010000003">
    <property type="protein sequence ID" value="MBC8538846.1"/>
    <property type="molecule type" value="Genomic_DNA"/>
</dbReference>
<dbReference type="InterPro" id="IPR052364">
    <property type="entry name" value="Rubrerythrin"/>
</dbReference>
<evidence type="ECO:0000259" key="7">
    <source>
        <dbReference type="PROSITE" id="PS50905"/>
    </source>
</evidence>
<dbReference type="Gene3D" id="1.20.1260.10">
    <property type="match status" value="1"/>
</dbReference>
<sequence length="178" mass="20282">MEFKDSKTYANLHAAFAGESQAWAKYSFFSKKAKKDGYQQIANIFDETARNESAHAKIWFEYIVNGIKETGENLKAAQEGEHYEWTEMYAQFAKEAKEEGFTEIAKKFELVAAIEKSHDERYGKLLANVQDGKVFARNEGAVWVCLNCGHIYTGTTPPVICPVCKHPQAYFEIQAKNY</sequence>
<evidence type="ECO:0000256" key="3">
    <source>
        <dbReference type="ARBA" id="ARBA00022723"/>
    </source>
</evidence>
<organism evidence="8 9">
    <name type="scientific">Guopingia tenuis</name>
    <dbReference type="NCBI Taxonomy" id="2763656"/>
    <lineage>
        <taxon>Bacteria</taxon>
        <taxon>Bacillati</taxon>
        <taxon>Bacillota</taxon>
        <taxon>Clostridia</taxon>
        <taxon>Christensenellales</taxon>
        <taxon>Christensenellaceae</taxon>
        <taxon>Guopingia</taxon>
    </lineage>
</organism>
<dbReference type="CDD" id="cd01041">
    <property type="entry name" value="Rubrerythrin"/>
    <property type="match status" value="1"/>
</dbReference>
<feature type="domain" description="Ferritin-like diiron" evidence="7">
    <location>
        <begin position="2"/>
        <end position="133"/>
    </location>
</feature>
<comment type="caution">
    <text evidence="8">The sequence shown here is derived from an EMBL/GenBank/DDBJ whole genome shotgun (WGS) entry which is preliminary data.</text>
</comment>
<dbReference type="InterPro" id="IPR048574">
    <property type="entry name" value="RUBY_RBDX"/>
</dbReference>
<dbReference type="CDD" id="cd00729">
    <property type="entry name" value="rubredoxin_SM"/>
    <property type="match status" value="1"/>
</dbReference>
<dbReference type="SUPFAM" id="SSF47240">
    <property type="entry name" value="Ferritin-like"/>
    <property type="match status" value="1"/>
</dbReference>
<protein>
    <submittedName>
        <fullName evidence="8">Rubrerythrin family protein</fullName>
    </submittedName>
</protein>
<evidence type="ECO:0000256" key="2">
    <source>
        <dbReference type="ARBA" id="ARBA00022448"/>
    </source>
</evidence>
<evidence type="ECO:0000313" key="9">
    <source>
        <dbReference type="Proteomes" id="UP000617951"/>
    </source>
</evidence>
<evidence type="ECO:0000256" key="5">
    <source>
        <dbReference type="ARBA" id="ARBA00023004"/>
    </source>
</evidence>
<proteinExistence type="predicted"/>
<dbReference type="Pfam" id="PF02915">
    <property type="entry name" value="Rubrerythrin"/>
    <property type="match status" value="1"/>
</dbReference>
<evidence type="ECO:0000313" key="8">
    <source>
        <dbReference type="EMBL" id="MBC8538846.1"/>
    </source>
</evidence>
<dbReference type="Pfam" id="PF21349">
    <property type="entry name" value="RUBY_RBDX"/>
    <property type="match status" value="1"/>
</dbReference>
<dbReference type="InterPro" id="IPR003251">
    <property type="entry name" value="Rr_diiron-bd_dom"/>
</dbReference>
<dbReference type="GO" id="GO:0016491">
    <property type="term" value="F:oxidoreductase activity"/>
    <property type="evidence" value="ECO:0007669"/>
    <property type="project" value="InterPro"/>
</dbReference>
<dbReference type="GO" id="GO:0005506">
    <property type="term" value="F:iron ion binding"/>
    <property type="evidence" value="ECO:0007669"/>
    <property type="project" value="InterPro"/>
</dbReference>